<dbReference type="PROSITE" id="PS00216">
    <property type="entry name" value="SUGAR_TRANSPORT_1"/>
    <property type="match status" value="2"/>
</dbReference>
<evidence type="ECO:0000256" key="7">
    <source>
        <dbReference type="ARBA" id="ARBA00022989"/>
    </source>
</evidence>
<keyword evidence="3" id="KW-0813">Transport</keyword>
<comment type="subcellular location">
    <subcellularLocation>
        <location evidence="1">Cell membrane</location>
        <topology evidence="1">Multi-pass membrane protein</topology>
    </subcellularLocation>
</comment>
<sequence length="441" mass="46124">MEQRLDAALTGTTSPGSPTARADAAASFTRQRRAVIAASLGNALELFDFTVFSFFAGLIGKLFFPVEGEYGPLLLALATFGIGFVMRPVGSVVIGNYADRAGRKPALTLTIGLMALGTAIIGLAPTYAQIGIAAPLLVVTGRLLQGFSAGGEIGAATSFLMESGTRSNRGFMVSWQMAGQGASALAGALCGALLTHGLPQAALESWGWRVPFLLGLLIGPVGFYIRRHLDETHQDVARERSALSEVVQQHGRKLLLGTLLILGGTAEMYVVVFFAPAWLVKTFHMPAATSLLTGCAAGAIMLLVSPLAGVLADRLGRRKPLLLTLRVVSLLGMLPGFLLVQNAPSLGSALVLVCGVMMLATLGAPAGFLFIMEAFPRRVRATGLAIIYAGGVTLFGGFAQFIVTWMLSVTGNPLSPAWYVLGCGTASLLALLAFAEQRVAD</sequence>
<feature type="transmembrane region" description="Helical" evidence="10">
    <location>
        <begin position="323"/>
        <end position="340"/>
    </location>
</feature>
<name>A0ABM8WNE5_9BURK</name>
<feature type="transmembrane region" description="Helical" evidence="10">
    <location>
        <begin position="206"/>
        <end position="225"/>
    </location>
</feature>
<evidence type="ECO:0000256" key="6">
    <source>
        <dbReference type="ARBA" id="ARBA00022847"/>
    </source>
</evidence>
<dbReference type="SUPFAM" id="SSF103473">
    <property type="entry name" value="MFS general substrate transporter"/>
    <property type="match status" value="1"/>
</dbReference>
<dbReference type="RefSeq" id="WP_224078998.1">
    <property type="nucleotide sequence ID" value="NZ_CAJZAI010000002.1"/>
</dbReference>
<feature type="transmembrane region" description="Helical" evidence="10">
    <location>
        <begin position="106"/>
        <end position="130"/>
    </location>
</feature>
<dbReference type="Pfam" id="PF07690">
    <property type="entry name" value="MFS_1"/>
    <property type="match status" value="1"/>
</dbReference>
<evidence type="ECO:0000256" key="2">
    <source>
        <dbReference type="ARBA" id="ARBA00008240"/>
    </source>
</evidence>
<keyword evidence="13" id="KW-1185">Reference proteome</keyword>
<keyword evidence="4" id="KW-1003">Cell membrane</keyword>
<feature type="transmembrane region" description="Helical" evidence="10">
    <location>
        <begin position="417"/>
        <end position="435"/>
    </location>
</feature>
<dbReference type="InterPro" id="IPR051084">
    <property type="entry name" value="H+-coupled_symporters"/>
</dbReference>
<keyword evidence="6" id="KW-0769">Symport</keyword>
<dbReference type="PROSITE" id="PS00217">
    <property type="entry name" value="SUGAR_TRANSPORT_2"/>
    <property type="match status" value="1"/>
</dbReference>
<dbReference type="InterPro" id="IPR011701">
    <property type="entry name" value="MFS"/>
</dbReference>
<evidence type="ECO:0000256" key="5">
    <source>
        <dbReference type="ARBA" id="ARBA00022692"/>
    </source>
</evidence>
<comment type="caution">
    <text evidence="12">The sequence shown here is derived from an EMBL/GenBank/DDBJ whole genome shotgun (WGS) entry which is preliminary data.</text>
</comment>
<gene>
    <name evidence="12" type="primary">proP_1</name>
    <name evidence="12" type="ORF">LMG23992_01354</name>
</gene>
<evidence type="ECO:0000256" key="9">
    <source>
        <dbReference type="SAM" id="MobiDB-lite"/>
    </source>
</evidence>
<dbReference type="EMBL" id="CAJZAI010000002">
    <property type="protein sequence ID" value="CAG9168942.1"/>
    <property type="molecule type" value="Genomic_DNA"/>
</dbReference>
<reference evidence="12 13" key="1">
    <citation type="submission" date="2021-08" db="EMBL/GenBank/DDBJ databases">
        <authorList>
            <person name="Peeters C."/>
        </authorList>
    </citation>
    <scope>NUCLEOTIDE SEQUENCE [LARGE SCALE GENOMIC DNA]</scope>
    <source>
        <strain evidence="12 13">LMG 23992</strain>
    </source>
</reference>
<dbReference type="Gene3D" id="1.20.1250.20">
    <property type="entry name" value="MFS general substrate transporter like domains"/>
    <property type="match status" value="2"/>
</dbReference>
<evidence type="ECO:0000256" key="1">
    <source>
        <dbReference type="ARBA" id="ARBA00004651"/>
    </source>
</evidence>
<dbReference type="InterPro" id="IPR036259">
    <property type="entry name" value="MFS_trans_sf"/>
</dbReference>
<dbReference type="InterPro" id="IPR005829">
    <property type="entry name" value="Sugar_transporter_CS"/>
</dbReference>
<dbReference type="PANTHER" id="PTHR43528:SF3">
    <property type="entry name" value="CITRATE-PROTON SYMPORTER"/>
    <property type="match status" value="1"/>
</dbReference>
<feature type="transmembrane region" description="Helical" evidence="10">
    <location>
        <begin position="254"/>
        <end position="279"/>
    </location>
</feature>
<feature type="transmembrane region" description="Helical" evidence="10">
    <location>
        <begin position="291"/>
        <end position="311"/>
    </location>
</feature>
<accession>A0ABM8WNE5</accession>
<protein>
    <submittedName>
        <fullName evidence="12">Proline/betaine transporter</fullName>
    </submittedName>
</protein>
<dbReference type="PANTHER" id="PTHR43528">
    <property type="entry name" value="ALPHA-KETOGLUTARATE PERMEASE"/>
    <property type="match status" value="1"/>
</dbReference>
<evidence type="ECO:0000256" key="3">
    <source>
        <dbReference type="ARBA" id="ARBA00022448"/>
    </source>
</evidence>
<evidence type="ECO:0000256" key="10">
    <source>
        <dbReference type="SAM" id="Phobius"/>
    </source>
</evidence>
<evidence type="ECO:0000313" key="12">
    <source>
        <dbReference type="EMBL" id="CAG9168942.1"/>
    </source>
</evidence>
<evidence type="ECO:0000259" key="11">
    <source>
        <dbReference type="PROSITE" id="PS50850"/>
    </source>
</evidence>
<feature type="domain" description="Major facilitator superfamily (MFS) profile" evidence="11">
    <location>
        <begin position="34"/>
        <end position="441"/>
    </location>
</feature>
<feature type="transmembrane region" description="Helical" evidence="10">
    <location>
        <begin position="40"/>
        <end position="64"/>
    </location>
</feature>
<feature type="transmembrane region" description="Helical" evidence="10">
    <location>
        <begin position="383"/>
        <end position="405"/>
    </location>
</feature>
<evidence type="ECO:0000256" key="8">
    <source>
        <dbReference type="ARBA" id="ARBA00023136"/>
    </source>
</evidence>
<dbReference type="PROSITE" id="PS50850">
    <property type="entry name" value="MFS"/>
    <property type="match status" value="1"/>
</dbReference>
<feature type="transmembrane region" description="Helical" evidence="10">
    <location>
        <begin position="70"/>
        <end position="94"/>
    </location>
</feature>
<dbReference type="InterPro" id="IPR020846">
    <property type="entry name" value="MFS_dom"/>
</dbReference>
<feature type="transmembrane region" description="Helical" evidence="10">
    <location>
        <begin position="346"/>
        <end position="371"/>
    </location>
</feature>
<keyword evidence="8 10" id="KW-0472">Membrane</keyword>
<evidence type="ECO:0000313" key="13">
    <source>
        <dbReference type="Proteomes" id="UP000727654"/>
    </source>
</evidence>
<feature type="transmembrane region" description="Helical" evidence="10">
    <location>
        <begin position="142"/>
        <end position="161"/>
    </location>
</feature>
<organism evidence="12 13">
    <name type="scientific">Cupriavidus laharis</name>
    <dbReference type="NCBI Taxonomy" id="151654"/>
    <lineage>
        <taxon>Bacteria</taxon>
        <taxon>Pseudomonadati</taxon>
        <taxon>Pseudomonadota</taxon>
        <taxon>Betaproteobacteria</taxon>
        <taxon>Burkholderiales</taxon>
        <taxon>Burkholderiaceae</taxon>
        <taxon>Cupriavidus</taxon>
    </lineage>
</organism>
<keyword evidence="5 10" id="KW-0812">Transmembrane</keyword>
<keyword evidence="7 10" id="KW-1133">Transmembrane helix</keyword>
<proteinExistence type="inferred from homology"/>
<feature type="region of interest" description="Disordered" evidence="9">
    <location>
        <begin position="1"/>
        <end position="23"/>
    </location>
</feature>
<dbReference type="Proteomes" id="UP000727654">
    <property type="component" value="Unassembled WGS sequence"/>
</dbReference>
<comment type="similarity">
    <text evidence="2">Belongs to the major facilitator superfamily. Metabolite:H+ Symporter (MHS) family (TC 2.A.1.6) family.</text>
</comment>
<feature type="transmembrane region" description="Helical" evidence="10">
    <location>
        <begin position="173"/>
        <end position="194"/>
    </location>
</feature>
<evidence type="ECO:0000256" key="4">
    <source>
        <dbReference type="ARBA" id="ARBA00022475"/>
    </source>
</evidence>